<dbReference type="Proteomes" id="UP000041314">
    <property type="component" value="Unassembled WGS sequence"/>
</dbReference>
<dbReference type="EMBL" id="CQPA01000043">
    <property type="protein sequence ID" value="CNU92140.1"/>
    <property type="molecule type" value="Genomic_DNA"/>
</dbReference>
<dbReference type="Proteomes" id="UP000039541">
    <property type="component" value="Unassembled WGS sequence"/>
</dbReference>
<dbReference type="AlphaFoldDB" id="A0A655DYY5"/>
<evidence type="ECO:0000313" key="4">
    <source>
        <dbReference type="Proteomes" id="UP000039541"/>
    </source>
</evidence>
<evidence type="ECO:0000313" key="3">
    <source>
        <dbReference type="EMBL" id="CNV17952.1"/>
    </source>
</evidence>
<name>A0A655DYY5_SALET</name>
<sequence length="98" mass="11360">MNIVLDSFFERLYIFCGEYQVLDSGILSIHLQTRDFFFLACIDVIKIFSIANILCQNAMAERQCRNHGQLRVCWRVMRFLYAVFSGRSASTVGAFCFI</sequence>
<evidence type="ECO:0000313" key="2">
    <source>
        <dbReference type="EMBL" id="CNU92140.1"/>
    </source>
</evidence>
<evidence type="ECO:0000313" key="6">
    <source>
        <dbReference type="Proteomes" id="UP000042394"/>
    </source>
</evidence>
<protein>
    <submittedName>
        <fullName evidence="2">Uncharacterized protein</fullName>
    </submittedName>
</protein>
<reference evidence="4 5" key="1">
    <citation type="submission" date="2015-03" db="EMBL/GenBank/DDBJ databases">
        <authorList>
            <consortium name="Pathogen Informatics"/>
        </authorList>
    </citation>
    <scope>NUCLEOTIDE SEQUENCE [LARGE SCALE GENOMIC DNA]</scope>
    <source>
        <strain evidence="1 4">3476</strain>
        <strain evidence="2 5">A1104</strain>
        <strain evidence="3 6">D4891</strain>
    </source>
</reference>
<gene>
    <name evidence="2" type="ORF">ERS008198_03883</name>
    <name evidence="1" type="ORF">ERS008202_03166</name>
    <name evidence="3" type="ORF">ERS008207_04514</name>
</gene>
<evidence type="ECO:0000313" key="1">
    <source>
        <dbReference type="EMBL" id="CNU61966.1"/>
    </source>
</evidence>
<proteinExistence type="predicted"/>
<dbReference type="EMBL" id="CQPD01000069">
    <property type="protein sequence ID" value="CNV17952.1"/>
    <property type="molecule type" value="Genomic_DNA"/>
</dbReference>
<organism evidence="2 5">
    <name type="scientific">Salmonella enterica subsp. enterica serovar Bovismorbificans</name>
    <dbReference type="NCBI Taxonomy" id="58097"/>
    <lineage>
        <taxon>Bacteria</taxon>
        <taxon>Pseudomonadati</taxon>
        <taxon>Pseudomonadota</taxon>
        <taxon>Gammaproteobacteria</taxon>
        <taxon>Enterobacterales</taxon>
        <taxon>Enterobacteriaceae</taxon>
        <taxon>Salmonella</taxon>
    </lineage>
</organism>
<dbReference type="Proteomes" id="UP000042394">
    <property type="component" value="Unassembled WGS sequence"/>
</dbReference>
<accession>A0A655DYY5</accession>
<dbReference type="EMBL" id="CQPC01000045">
    <property type="protein sequence ID" value="CNU61966.1"/>
    <property type="molecule type" value="Genomic_DNA"/>
</dbReference>
<evidence type="ECO:0000313" key="5">
    <source>
        <dbReference type="Proteomes" id="UP000041314"/>
    </source>
</evidence>